<evidence type="ECO:0000256" key="2">
    <source>
        <dbReference type="ARBA" id="ARBA00022980"/>
    </source>
</evidence>
<dbReference type="EMBL" id="JH170408">
    <property type="protein sequence ID" value="EHB08932.1"/>
    <property type="molecule type" value="Genomic_DNA"/>
</dbReference>
<sequence>MAPAKKGDEKKKGHSAINTVVTQECTISIHKHIHGVGLKKCIPQALKEIQKFAMKKIKTLDVYIVSGSTKLSGPKK</sequence>
<proteinExistence type="inferred from homology"/>
<evidence type="ECO:0000256" key="3">
    <source>
        <dbReference type="ARBA" id="ARBA00023274"/>
    </source>
</evidence>
<dbReference type="PANTHER" id="PTHR10956:SF0">
    <property type="entry name" value="60S RIBOSOMAL PROTEIN L31"/>
    <property type="match status" value="1"/>
</dbReference>
<dbReference type="InParanoid" id="G5BI21"/>
<reference evidence="4 5" key="1">
    <citation type="journal article" date="2011" name="Nature">
        <title>Genome sequencing reveals insights into physiology and longevity of the naked mole rat.</title>
        <authorList>
            <person name="Kim E.B."/>
            <person name="Fang X."/>
            <person name="Fushan A.A."/>
            <person name="Huang Z."/>
            <person name="Lobanov A.V."/>
            <person name="Han L."/>
            <person name="Marino S.M."/>
            <person name="Sun X."/>
            <person name="Turanov A.A."/>
            <person name="Yang P."/>
            <person name="Yim S.H."/>
            <person name="Zhao X."/>
            <person name="Kasaikina M.V."/>
            <person name="Stoletzki N."/>
            <person name="Peng C."/>
            <person name="Polak P."/>
            <person name="Xiong Z."/>
            <person name="Kiezun A."/>
            <person name="Zhu Y."/>
            <person name="Chen Y."/>
            <person name="Kryukov G.V."/>
            <person name="Zhang Q."/>
            <person name="Peshkin L."/>
            <person name="Yang L."/>
            <person name="Bronson R.T."/>
            <person name="Buffenstein R."/>
            <person name="Wang B."/>
            <person name="Han C."/>
            <person name="Li Q."/>
            <person name="Chen L."/>
            <person name="Zhao W."/>
            <person name="Sunyaev S.R."/>
            <person name="Park T.J."/>
            <person name="Zhang G."/>
            <person name="Wang J."/>
            <person name="Gladyshev V.N."/>
        </authorList>
    </citation>
    <scope>NUCLEOTIDE SEQUENCE [LARGE SCALE GENOMIC DNA]</scope>
</reference>
<dbReference type="Gene3D" id="3.10.440.10">
    <property type="match status" value="1"/>
</dbReference>
<dbReference type="PANTHER" id="PTHR10956">
    <property type="entry name" value="60S RIBOSOMAL PROTEIN L31"/>
    <property type="match status" value="1"/>
</dbReference>
<dbReference type="Pfam" id="PF01198">
    <property type="entry name" value="Ribosomal_L31e"/>
    <property type="match status" value="1"/>
</dbReference>
<evidence type="ECO:0000313" key="5">
    <source>
        <dbReference type="Proteomes" id="UP000006813"/>
    </source>
</evidence>
<name>G5BI21_HETGA</name>
<dbReference type="Proteomes" id="UP000006813">
    <property type="component" value="Unassembled WGS sequence"/>
</dbReference>
<protein>
    <submittedName>
        <fullName evidence="4">60S ribosomal protein L31</fullName>
    </submittedName>
</protein>
<dbReference type="STRING" id="10181.G5BI21"/>
<keyword evidence="3" id="KW-0687">Ribonucleoprotein</keyword>
<keyword evidence="2 4" id="KW-0689">Ribosomal protein</keyword>
<dbReference type="AlphaFoldDB" id="G5BI21"/>
<accession>G5BI21</accession>
<dbReference type="InterPro" id="IPR000054">
    <property type="entry name" value="Ribosomal_eL31"/>
</dbReference>
<evidence type="ECO:0000313" key="4">
    <source>
        <dbReference type="EMBL" id="EHB08932.1"/>
    </source>
</evidence>
<gene>
    <name evidence="4" type="ORF">GW7_15832</name>
</gene>
<evidence type="ECO:0000256" key="1">
    <source>
        <dbReference type="ARBA" id="ARBA00010808"/>
    </source>
</evidence>
<comment type="similarity">
    <text evidence="1">Belongs to the eukaryotic ribosomal protein eL31 family.</text>
</comment>
<dbReference type="SUPFAM" id="SSF54575">
    <property type="entry name" value="Ribosomal protein L31e"/>
    <property type="match status" value="1"/>
</dbReference>
<organism evidence="4 5">
    <name type="scientific">Heterocephalus glaber</name>
    <name type="common">Naked mole rat</name>
    <dbReference type="NCBI Taxonomy" id="10181"/>
    <lineage>
        <taxon>Eukaryota</taxon>
        <taxon>Metazoa</taxon>
        <taxon>Chordata</taxon>
        <taxon>Craniata</taxon>
        <taxon>Vertebrata</taxon>
        <taxon>Euteleostomi</taxon>
        <taxon>Mammalia</taxon>
        <taxon>Eutheria</taxon>
        <taxon>Euarchontoglires</taxon>
        <taxon>Glires</taxon>
        <taxon>Rodentia</taxon>
        <taxon>Hystricomorpha</taxon>
        <taxon>Bathyergidae</taxon>
        <taxon>Heterocephalus</taxon>
    </lineage>
</organism>
<dbReference type="SMART" id="SM01380">
    <property type="entry name" value="Ribosomal_L31e"/>
    <property type="match status" value="1"/>
</dbReference>
<dbReference type="GO" id="GO:0022625">
    <property type="term" value="C:cytosolic large ribosomal subunit"/>
    <property type="evidence" value="ECO:0007669"/>
    <property type="project" value="TreeGrafter"/>
</dbReference>
<dbReference type="GO" id="GO:0003735">
    <property type="term" value="F:structural constituent of ribosome"/>
    <property type="evidence" value="ECO:0007669"/>
    <property type="project" value="InterPro"/>
</dbReference>
<dbReference type="InterPro" id="IPR023621">
    <property type="entry name" value="Ribosomal_eL31_dom_sf"/>
</dbReference>
<dbReference type="GO" id="GO:0002181">
    <property type="term" value="P:cytoplasmic translation"/>
    <property type="evidence" value="ECO:0007669"/>
    <property type="project" value="TreeGrafter"/>
</dbReference>